<comment type="caution">
    <text evidence="1">The sequence shown here is derived from an EMBL/GenBank/DDBJ whole genome shotgun (WGS) entry which is preliminary data.</text>
</comment>
<dbReference type="PANTHER" id="PTHR35271">
    <property type="entry name" value="ABC TRANSPORTER, SUBSTRATE-BINDING LIPOPROTEIN-RELATED"/>
    <property type="match status" value="1"/>
</dbReference>
<dbReference type="EMBL" id="NISI01000013">
    <property type="protein sequence ID" value="OWR01757.1"/>
    <property type="molecule type" value="Genomic_DNA"/>
</dbReference>
<sequence length="327" mass="35873">MGNSASAFGWTRRRLLSIPGAAAISGCALGSRPRVIFIGDGPSKEFLPWRQFRDAVMSQQASLLDKADLHYLQCPKLDHARKRQLIRSEAQQSATVLVAPSGNSAAMAVEVAPRTPVVFASFLDPVRAGFVLSNRVPGAMATGVSLADRLDGKRLQLLQQAFPEIRRVGILTDRSWQQHYDGESRVLAEASALGLQVQLHIGETADDIGPLMGSARAARHQAWYVMPTDLAYVGESRIKSNLRRLGVPAMYSTLGEVERGGELAYAADASFVYPTLAELVKRIVDGESPGRIPIERPRRFLLIARSDARWHTQPINARLLQRANVIF</sequence>
<evidence type="ECO:0008006" key="3">
    <source>
        <dbReference type="Google" id="ProtNLM"/>
    </source>
</evidence>
<dbReference type="Proteomes" id="UP000197446">
    <property type="component" value="Unassembled WGS sequence"/>
</dbReference>
<evidence type="ECO:0000313" key="1">
    <source>
        <dbReference type="EMBL" id="OWR01757.1"/>
    </source>
</evidence>
<dbReference type="InterPro" id="IPR007487">
    <property type="entry name" value="ABC_transpt-TYRBP-like"/>
</dbReference>
<keyword evidence="2" id="KW-1185">Reference proteome</keyword>
<gene>
    <name evidence="1" type="ORF">CDO81_23625</name>
</gene>
<organism evidence="1 2">
    <name type="scientific">Roseateles puraquae</name>
    <dbReference type="NCBI Taxonomy" id="431059"/>
    <lineage>
        <taxon>Bacteria</taxon>
        <taxon>Pseudomonadati</taxon>
        <taxon>Pseudomonadota</taxon>
        <taxon>Betaproteobacteria</taxon>
        <taxon>Burkholderiales</taxon>
        <taxon>Sphaerotilaceae</taxon>
        <taxon>Roseateles</taxon>
    </lineage>
</organism>
<name>A0A254N5V3_9BURK</name>
<protein>
    <recommendedName>
        <fullName evidence="3">ABC transporter substrate-binding protein</fullName>
    </recommendedName>
</protein>
<accession>A0A254N5V3</accession>
<evidence type="ECO:0000313" key="2">
    <source>
        <dbReference type="Proteomes" id="UP000197446"/>
    </source>
</evidence>
<dbReference type="Pfam" id="PF04392">
    <property type="entry name" value="ABC_sub_bind"/>
    <property type="match status" value="1"/>
</dbReference>
<dbReference type="AlphaFoldDB" id="A0A254N5V3"/>
<dbReference type="PANTHER" id="PTHR35271:SF1">
    <property type="entry name" value="ABC TRANSPORTER, SUBSTRATE-BINDING LIPOPROTEIN"/>
    <property type="match status" value="1"/>
</dbReference>
<reference evidence="1 2" key="1">
    <citation type="journal article" date="2007" name="Int. J. Syst. Evol. Microbiol.">
        <title>Description of Pelomonas aquatica sp. nov. and Pelomonas puraquae sp. nov., isolated from industrial and haemodialysis water.</title>
        <authorList>
            <person name="Gomila M."/>
            <person name="Bowien B."/>
            <person name="Falsen E."/>
            <person name="Moore E.R."/>
            <person name="Lalucat J."/>
        </authorList>
    </citation>
    <scope>NUCLEOTIDE SEQUENCE [LARGE SCALE GENOMIC DNA]</scope>
    <source>
        <strain evidence="1 2">CCUG 52769</strain>
    </source>
</reference>
<proteinExistence type="predicted"/>
<dbReference type="Gene3D" id="3.40.50.2300">
    <property type="match status" value="2"/>
</dbReference>